<dbReference type="InterPro" id="IPR011583">
    <property type="entry name" value="Chitinase_II/V-like_cat"/>
</dbReference>
<keyword evidence="1 3" id="KW-0378">Hydrolase</keyword>
<dbReference type="Gene3D" id="3.10.50.10">
    <property type="match status" value="1"/>
</dbReference>
<evidence type="ECO:0000256" key="2">
    <source>
        <dbReference type="ARBA" id="ARBA00023295"/>
    </source>
</evidence>
<dbReference type="Gene3D" id="3.20.20.80">
    <property type="entry name" value="Glycosidases"/>
    <property type="match status" value="1"/>
</dbReference>
<dbReference type="PROSITE" id="PS51910">
    <property type="entry name" value="GH18_2"/>
    <property type="match status" value="1"/>
</dbReference>
<dbReference type="Proteomes" id="UP000177652">
    <property type="component" value="Unassembled WGS sequence"/>
</dbReference>
<accession>A0A1F6DXM9</accession>
<evidence type="ECO:0000313" key="8">
    <source>
        <dbReference type="Proteomes" id="UP000177652"/>
    </source>
</evidence>
<feature type="chain" id="PRO_5009523992" description="GH18 domain-containing protein" evidence="5">
    <location>
        <begin position="22"/>
        <end position="401"/>
    </location>
</feature>
<gene>
    <name evidence="7" type="ORF">A3D71_02285</name>
</gene>
<dbReference type="InterPro" id="IPR017853">
    <property type="entry name" value="GH"/>
</dbReference>
<protein>
    <recommendedName>
        <fullName evidence="6">GH18 domain-containing protein</fullName>
    </recommendedName>
</protein>
<dbReference type="InterPro" id="IPR001223">
    <property type="entry name" value="Glyco_hydro18_cat"/>
</dbReference>
<sequence>MRYPLVIFCALFFVLPLSASAATATKFEVTGWIPYWRSATGIVDTLPHLDVITEVNPFVYTIRADGTLRDNGGLDAEPWLSFIAAAKQKKVRVIPTVMSGSGGALHAILSNTKARIALEDRIVKLVKDNNFDGIDIDFEGKYAKDKDYFSTFLRGLVLRLPKSSMLMCTIESRTPLADRYYGTKPPKDAGLYANDLKQINKYCDRVRIMAYDQQGIDQKLAATAASSSQLYAPVADPAWVEKTIRLAMKDISKNKILIGVPTYGYEYSVTAYAGKEYIYKLLWPFNPGYASTTAAQYGITPQRNSAGEMYFTYTADAPTSTTPVSLGPTSAALAMLAATAYADTYNSHLDFRLVDWPDAQSLQQKIDLAKKLGVRGISIFKLDGGQDPAIWGVLQGVKKWE</sequence>
<dbReference type="PANTHER" id="PTHR46066:SF2">
    <property type="entry name" value="CHITINASE DOMAIN-CONTAINING PROTEIN 1"/>
    <property type="match status" value="1"/>
</dbReference>
<dbReference type="PANTHER" id="PTHR46066">
    <property type="entry name" value="CHITINASE DOMAIN-CONTAINING PROTEIN 1 FAMILY MEMBER"/>
    <property type="match status" value="1"/>
</dbReference>
<proteinExistence type="inferred from homology"/>
<evidence type="ECO:0000313" key="7">
    <source>
        <dbReference type="EMBL" id="OGG65752.1"/>
    </source>
</evidence>
<organism evidence="7 8">
    <name type="scientific">Candidatus Kaiserbacteria bacterium RIFCSPHIGHO2_02_FULL_55_20</name>
    <dbReference type="NCBI Taxonomy" id="1798497"/>
    <lineage>
        <taxon>Bacteria</taxon>
        <taxon>Candidatus Kaiseribacteriota</taxon>
    </lineage>
</organism>
<dbReference type="Pfam" id="PF00704">
    <property type="entry name" value="Glyco_hydro_18"/>
    <property type="match status" value="1"/>
</dbReference>
<evidence type="ECO:0000256" key="3">
    <source>
        <dbReference type="RuleBase" id="RU000489"/>
    </source>
</evidence>
<dbReference type="InterPro" id="IPR029070">
    <property type="entry name" value="Chitinase_insertion_sf"/>
</dbReference>
<dbReference type="STRING" id="1798497.A3D71_02285"/>
<evidence type="ECO:0000259" key="6">
    <source>
        <dbReference type="PROSITE" id="PS51910"/>
    </source>
</evidence>
<feature type="signal peptide" evidence="5">
    <location>
        <begin position="1"/>
        <end position="21"/>
    </location>
</feature>
<dbReference type="GO" id="GO:0004553">
    <property type="term" value="F:hydrolase activity, hydrolyzing O-glycosyl compounds"/>
    <property type="evidence" value="ECO:0007669"/>
    <property type="project" value="InterPro"/>
</dbReference>
<feature type="domain" description="GH18" evidence="6">
    <location>
        <begin position="27"/>
        <end position="401"/>
    </location>
</feature>
<dbReference type="AlphaFoldDB" id="A0A1F6DXM9"/>
<comment type="caution">
    <text evidence="7">The sequence shown here is derived from an EMBL/GenBank/DDBJ whole genome shotgun (WGS) entry which is preliminary data.</text>
</comment>
<reference evidence="7 8" key="1">
    <citation type="journal article" date="2016" name="Nat. Commun.">
        <title>Thousands of microbial genomes shed light on interconnected biogeochemical processes in an aquifer system.</title>
        <authorList>
            <person name="Anantharaman K."/>
            <person name="Brown C.T."/>
            <person name="Hug L.A."/>
            <person name="Sharon I."/>
            <person name="Castelle C.J."/>
            <person name="Probst A.J."/>
            <person name="Thomas B.C."/>
            <person name="Singh A."/>
            <person name="Wilkins M.J."/>
            <person name="Karaoz U."/>
            <person name="Brodie E.L."/>
            <person name="Williams K.H."/>
            <person name="Hubbard S.S."/>
            <person name="Banfield J.F."/>
        </authorList>
    </citation>
    <scope>NUCLEOTIDE SEQUENCE [LARGE SCALE GENOMIC DNA]</scope>
</reference>
<evidence type="ECO:0000256" key="1">
    <source>
        <dbReference type="ARBA" id="ARBA00022801"/>
    </source>
</evidence>
<evidence type="ECO:0000256" key="5">
    <source>
        <dbReference type="SAM" id="SignalP"/>
    </source>
</evidence>
<dbReference type="SUPFAM" id="SSF51445">
    <property type="entry name" value="(Trans)glycosidases"/>
    <property type="match status" value="1"/>
</dbReference>
<evidence type="ECO:0000256" key="4">
    <source>
        <dbReference type="RuleBase" id="RU004453"/>
    </source>
</evidence>
<dbReference type="GO" id="GO:0005975">
    <property type="term" value="P:carbohydrate metabolic process"/>
    <property type="evidence" value="ECO:0007669"/>
    <property type="project" value="InterPro"/>
</dbReference>
<dbReference type="SMART" id="SM00636">
    <property type="entry name" value="Glyco_18"/>
    <property type="match status" value="1"/>
</dbReference>
<dbReference type="PROSITE" id="PS01095">
    <property type="entry name" value="GH18_1"/>
    <property type="match status" value="1"/>
</dbReference>
<dbReference type="GO" id="GO:0008061">
    <property type="term" value="F:chitin binding"/>
    <property type="evidence" value="ECO:0007669"/>
    <property type="project" value="InterPro"/>
</dbReference>
<dbReference type="InterPro" id="IPR001579">
    <property type="entry name" value="Glyco_hydro_18_chit_AS"/>
</dbReference>
<name>A0A1F6DXM9_9BACT</name>
<comment type="similarity">
    <text evidence="4">Belongs to the glycosyl hydrolase 18 family.</text>
</comment>
<dbReference type="EMBL" id="MFLK01000032">
    <property type="protein sequence ID" value="OGG65752.1"/>
    <property type="molecule type" value="Genomic_DNA"/>
</dbReference>
<keyword evidence="5" id="KW-0732">Signal</keyword>
<keyword evidence="2 3" id="KW-0326">Glycosidase</keyword>